<reference evidence="2 3" key="1">
    <citation type="submission" date="2019-04" db="EMBL/GenBank/DDBJ databases">
        <title>A reverse ecology approach based on a biological definition of microbial populations.</title>
        <authorList>
            <person name="Arevalo P."/>
            <person name="Vaninsberghe D."/>
            <person name="Elsherbini J."/>
            <person name="Gore J."/>
            <person name="Polz M."/>
        </authorList>
    </citation>
    <scope>NUCLEOTIDE SEQUENCE [LARGE SCALE GENOMIC DNA]</scope>
    <source>
        <strain evidence="2 3">10N.222.48.A1</strain>
    </source>
</reference>
<comment type="caution">
    <text evidence="2">The sequence shown here is derived from an EMBL/GenBank/DDBJ whole genome shotgun (WGS) entry which is preliminary data.</text>
</comment>
<keyword evidence="1" id="KW-0472">Membrane</keyword>
<feature type="transmembrane region" description="Helical" evidence="1">
    <location>
        <begin position="6"/>
        <end position="27"/>
    </location>
</feature>
<name>A0A4U2DYL0_9VIBR</name>
<dbReference type="AlphaFoldDB" id="A0A4U2DYL0"/>
<keyword evidence="1" id="KW-1133">Transmembrane helix</keyword>
<evidence type="ECO:0000313" key="2">
    <source>
        <dbReference type="EMBL" id="TKG04953.1"/>
    </source>
</evidence>
<sequence>MVELLQYLISMGLPPSMIFIIGIFWKLNNRLIRLETKVFQRKDPQRYAGFILLFQSVTRTYMSVSKPKIRLFSSVWLYS</sequence>
<keyword evidence="1" id="KW-0812">Transmembrane</keyword>
<evidence type="ECO:0000313" key="3">
    <source>
        <dbReference type="Proteomes" id="UP000305840"/>
    </source>
</evidence>
<proteinExistence type="predicted"/>
<protein>
    <submittedName>
        <fullName evidence="2">Uncharacterized protein</fullName>
    </submittedName>
</protein>
<gene>
    <name evidence="2" type="ORF">FCV91_19255</name>
</gene>
<dbReference type="EMBL" id="SYVO01000076">
    <property type="protein sequence ID" value="TKG04953.1"/>
    <property type="molecule type" value="Genomic_DNA"/>
</dbReference>
<accession>A0A4U2DYL0</accession>
<organism evidence="2 3">
    <name type="scientific">Vibrio lentus</name>
    <dbReference type="NCBI Taxonomy" id="136468"/>
    <lineage>
        <taxon>Bacteria</taxon>
        <taxon>Pseudomonadati</taxon>
        <taxon>Pseudomonadota</taxon>
        <taxon>Gammaproteobacteria</taxon>
        <taxon>Vibrionales</taxon>
        <taxon>Vibrionaceae</taxon>
        <taxon>Vibrio</taxon>
    </lineage>
</organism>
<evidence type="ECO:0000256" key="1">
    <source>
        <dbReference type="SAM" id="Phobius"/>
    </source>
</evidence>
<dbReference type="Proteomes" id="UP000305840">
    <property type="component" value="Unassembled WGS sequence"/>
</dbReference>